<dbReference type="PANTHER" id="PTHR22734:SF2">
    <property type="entry name" value="U3 SMALL NUCLEOLAR RIBONUCLEOPROTEIN PROTEIN IMP4"/>
    <property type="match status" value="1"/>
</dbReference>
<dbReference type="GO" id="GO:0032040">
    <property type="term" value="C:small-subunit processome"/>
    <property type="evidence" value="ECO:0007669"/>
    <property type="project" value="TreeGrafter"/>
</dbReference>
<dbReference type="STRING" id="1448308.A0A2T2NUP1"/>
<evidence type="ECO:0000259" key="2">
    <source>
        <dbReference type="PROSITE" id="PS50833"/>
    </source>
</evidence>
<dbReference type="InterPro" id="IPR007109">
    <property type="entry name" value="Brix"/>
</dbReference>
<dbReference type="Pfam" id="PF04427">
    <property type="entry name" value="Brix"/>
    <property type="match status" value="1"/>
</dbReference>
<dbReference type="PROSITE" id="PS50833">
    <property type="entry name" value="BRIX"/>
    <property type="match status" value="1"/>
</dbReference>
<evidence type="ECO:0000256" key="1">
    <source>
        <dbReference type="ARBA" id="ARBA00040513"/>
    </source>
</evidence>
<evidence type="ECO:0000313" key="4">
    <source>
        <dbReference type="Proteomes" id="UP000240883"/>
    </source>
</evidence>
<sequence length="224" mass="24892">MRAALASGRPPPEDIDIVARADYKFDESLEDRSASDELAWDDEYHLSGIADPRVLVITLRDPSSKLAADIVLIHEHRGVLTALTVSRLPHGPTASFSIHGIIFRSELPHAVRDTASEACPHIILEAFTTPLSQRTATIPKNLFPPRDAQKPGNRIITFKNADDVIHVRHHVYVRVENGVELAEVGPWMSMRLFNIRSGTLGDKDGDVEWATNPYTRTASKVTYL</sequence>
<dbReference type="GO" id="GO:0042134">
    <property type="term" value="F:rRNA primary transcript binding"/>
    <property type="evidence" value="ECO:0007669"/>
    <property type="project" value="InterPro"/>
</dbReference>
<dbReference type="SMART" id="SM00879">
    <property type="entry name" value="Brix"/>
    <property type="match status" value="1"/>
</dbReference>
<dbReference type="OrthoDB" id="10253204at2759"/>
<gene>
    <name evidence="3" type="ORF">BS50DRAFT_632948</name>
</gene>
<dbReference type="GO" id="GO:0006364">
    <property type="term" value="P:rRNA processing"/>
    <property type="evidence" value="ECO:0007669"/>
    <property type="project" value="InterPro"/>
</dbReference>
<dbReference type="GO" id="GO:0030515">
    <property type="term" value="F:snoRNA binding"/>
    <property type="evidence" value="ECO:0007669"/>
    <property type="project" value="TreeGrafter"/>
</dbReference>
<dbReference type="PANTHER" id="PTHR22734">
    <property type="entry name" value="U3 SMALL NUCLEOLAR RIBONUCLEOPROTEIN PROTEIN IMP4"/>
    <property type="match status" value="1"/>
</dbReference>
<reference evidence="3 4" key="1">
    <citation type="journal article" date="2018" name="Front. Microbiol.">
        <title>Genome-Wide Analysis of Corynespora cassiicola Leaf Fall Disease Putative Effectors.</title>
        <authorList>
            <person name="Lopez D."/>
            <person name="Ribeiro S."/>
            <person name="Label P."/>
            <person name="Fumanal B."/>
            <person name="Venisse J.S."/>
            <person name="Kohler A."/>
            <person name="de Oliveira R.R."/>
            <person name="Labutti K."/>
            <person name="Lipzen A."/>
            <person name="Lail K."/>
            <person name="Bauer D."/>
            <person name="Ohm R.A."/>
            <person name="Barry K.W."/>
            <person name="Spatafora J."/>
            <person name="Grigoriev I.V."/>
            <person name="Martin F.M."/>
            <person name="Pujade-Renaud V."/>
        </authorList>
    </citation>
    <scope>NUCLEOTIDE SEQUENCE [LARGE SCALE GENOMIC DNA]</scope>
    <source>
        <strain evidence="3 4">Philippines</strain>
    </source>
</reference>
<accession>A0A2T2NUP1</accession>
<dbReference type="GO" id="GO:0034457">
    <property type="term" value="C:Mpp10 complex"/>
    <property type="evidence" value="ECO:0007669"/>
    <property type="project" value="TreeGrafter"/>
</dbReference>
<organism evidence="3 4">
    <name type="scientific">Corynespora cassiicola Philippines</name>
    <dbReference type="NCBI Taxonomy" id="1448308"/>
    <lineage>
        <taxon>Eukaryota</taxon>
        <taxon>Fungi</taxon>
        <taxon>Dikarya</taxon>
        <taxon>Ascomycota</taxon>
        <taxon>Pezizomycotina</taxon>
        <taxon>Dothideomycetes</taxon>
        <taxon>Pleosporomycetidae</taxon>
        <taxon>Pleosporales</taxon>
        <taxon>Corynesporascaceae</taxon>
        <taxon>Corynespora</taxon>
    </lineage>
</organism>
<protein>
    <recommendedName>
        <fullName evidence="1">U3 small nucleolar ribonucleoprotein protein IMP4</fullName>
    </recommendedName>
</protein>
<dbReference type="AlphaFoldDB" id="A0A2T2NUP1"/>
<keyword evidence="4" id="KW-1185">Reference proteome</keyword>
<dbReference type="Proteomes" id="UP000240883">
    <property type="component" value="Unassembled WGS sequence"/>
</dbReference>
<dbReference type="EMBL" id="KZ678133">
    <property type="protein sequence ID" value="PSN69145.1"/>
    <property type="molecule type" value="Genomic_DNA"/>
</dbReference>
<feature type="domain" description="Brix" evidence="2">
    <location>
        <begin position="1"/>
        <end position="201"/>
    </location>
</feature>
<dbReference type="SUPFAM" id="SSF52954">
    <property type="entry name" value="Class II aaRS ABD-related"/>
    <property type="match status" value="1"/>
</dbReference>
<name>A0A2T2NUP1_CORCC</name>
<dbReference type="Gene3D" id="3.40.50.10480">
    <property type="entry name" value="Probable brix-domain ribosomal biogenesis protein"/>
    <property type="match status" value="1"/>
</dbReference>
<evidence type="ECO:0000313" key="3">
    <source>
        <dbReference type="EMBL" id="PSN69145.1"/>
    </source>
</evidence>
<dbReference type="InterPro" id="IPR044281">
    <property type="entry name" value="IMP4/RPF1"/>
</dbReference>
<proteinExistence type="predicted"/>